<sequence length="235" mass="26115">MLIWCQIDHIKEVLCQGVLFIVLCELSHIKSFFYLQVISKDSGPPLKQNYPASAVMHAATSTGVYCVLTKGSGETGKLQKARSLGKERSEDIMAVVRQNGNARGNSQVDNHKERRDSFPVSGHCSNASSRNQNAAEVEESLGRLRGAARREISTSDQEALDNSEKRPKGGNLSSNLPHSSTAENSFENHCDHEDQRSLIQKQRPPLVSKASLPQWTDEQLNELFAIDYEDDDSLF</sequence>
<organism evidence="2 3">
    <name type="scientific">Ilex paraguariensis</name>
    <name type="common">yerba mate</name>
    <dbReference type="NCBI Taxonomy" id="185542"/>
    <lineage>
        <taxon>Eukaryota</taxon>
        <taxon>Viridiplantae</taxon>
        <taxon>Streptophyta</taxon>
        <taxon>Embryophyta</taxon>
        <taxon>Tracheophyta</taxon>
        <taxon>Spermatophyta</taxon>
        <taxon>Magnoliopsida</taxon>
        <taxon>eudicotyledons</taxon>
        <taxon>Gunneridae</taxon>
        <taxon>Pentapetalae</taxon>
        <taxon>asterids</taxon>
        <taxon>campanulids</taxon>
        <taxon>Aquifoliales</taxon>
        <taxon>Aquifoliaceae</taxon>
        <taxon>Ilex</taxon>
    </lineage>
</organism>
<dbReference type="EMBL" id="CAUOFW020008390">
    <property type="protein sequence ID" value="CAK9182551.1"/>
    <property type="molecule type" value="Genomic_DNA"/>
</dbReference>
<dbReference type="Proteomes" id="UP001642360">
    <property type="component" value="Unassembled WGS sequence"/>
</dbReference>
<protein>
    <submittedName>
        <fullName evidence="2">Uncharacterized protein</fullName>
    </submittedName>
</protein>
<feature type="compositionally biased region" description="Basic and acidic residues" evidence="1">
    <location>
        <begin position="186"/>
        <end position="196"/>
    </location>
</feature>
<accession>A0ABC8UNB8</accession>
<reference evidence="2 3" key="1">
    <citation type="submission" date="2024-02" db="EMBL/GenBank/DDBJ databases">
        <authorList>
            <person name="Vignale AGUSTIN F."/>
            <person name="Sosa J E."/>
            <person name="Modenutti C."/>
        </authorList>
    </citation>
    <scope>NUCLEOTIDE SEQUENCE [LARGE SCALE GENOMIC DNA]</scope>
</reference>
<evidence type="ECO:0000313" key="2">
    <source>
        <dbReference type="EMBL" id="CAK9182551.1"/>
    </source>
</evidence>
<evidence type="ECO:0000256" key="1">
    <source>
        <dbReference type="SAM" id="MobiDB-lite"/>
    </source>
</evidence>
<dbReference type="AlphaFoldDB" id="A0ABC8UNB8"/>
<name>A0ABC8UNB8_9AQUA</name>
<gene>
    <name evidence="2" type="ORF">ILEXP_LOCUS52761</name>
</gene>
<feature type="compositionally biased region" description="Polar residues" evidence="1">
    <location>
        <begin position="123"/>
        <end position="134"/>
    </location>
</feature>
<proteinExistence type="predicted"/>
<feature type="compositionally biased region" description="Polar residues" evidence="1">
    <location>
        <begin position="171"/>
        <end position="185"/>
    </location>
</feature>
<evidence type="ECO:0000313" key="3">
    <source>
        <dbReference type="Proteomes" id="UP001642360"/>
    </source>
</evidence>
<keyword evidence="3" id="KW-1185">Reference proteome</keyword>
<comment type="caution">
    <text evidence="2">The sequence shown here is derived from an EMBL/GenBank/DDBJ whole genome shotgun (WGS) entry which is preliminary data.</text>
</comment>
<feature type="compositionally biased region" description="Polar residues" evidence="1">
    <location>
        <begin position="98"/>
        <end position="108"/>
    </location>
</feature>
<feature type="region of interest" description="Disordered" evidence="1">
    <location>
        <begin position="98"/>
        <end position="205"/>
    </location>
</feature>